<comment type="caution">
    <text evidence="3">The sequence shown here is derived from an EMBL/GenBank/DDBJ whole genome shotgun (WGS) entry which is preliminary data.</text>
</comment>
<keyword evidence="4" id="KW-1185">Reference proteome</keyword>
<reference evidence="3 4" key="1">
    <citation type="journal article" date="2018" name="Sci. Rep.">
        <title>Genomic signatures of local adaptation to the degree of environmental predictability in rotifers.</title>
        <authorList>
            <person name="Franch-Gras L."/>
            <person name="Hahn C."/>
            <person name="Garcia-Roger E.M."/>
            <person name="Carmona M.J."/>
            <person name="Serra M."/>
            <person name="Gomez A."/>
        </authorList>
    </citation>
    <scope>NUCLEOTIDE SEQUENCE [LARGE SCALE GENOMIC DNA]</scope>
    <source>
        <strain evidence="3">HYR1</strain>
    </source>
</reference>
<evidence type="ECO:0000313" key="4">
    <source>
        <dbReference type="Proteomes" id="UP000276133"/>
    </source>
</evidence>
<dbReference type="AlphaFoldDB" id="A0A3M7RTW8"/>
<dbReference type="OrthoDB" id="9979716at2759"/>
<feature type="domain" description="DUF7044" evidence="2">
    <location>
        <begin position="15"/>
        <end position="112"/>
    </location>
</feature>
<dbReference type="InterPro" id="IPR055470">
    <property type="entry name" value="DUF7042"/>
</dbReference>
<dbReference type="Proteomes" id="UP000276133">
    <property type="component" value="Unassembled WGS sequence"/>
</dbReference>
<evidence type="ECO:0000259" key="2">
    <source>
        <dbReference type="Pfam" id="PF23071"/>
    </source>
</evidence>
<accession>A0A3M7RTW8</accession>
<dbReference type="STRING" id="10195.A0A3M7RTW8"/>
<sequence length="576" mass="67219">MNVFELYFTVINWGQGCILPASWSGTWSNQQQKLAFNDKASYIFNSATVSSKYESFQHKGRCINQKDERYFFYNRHEKCFKCLFVIQRHFNVIQFRETHCDEELTKFEDLCDMLTPDLPLLTMIRENSVPEKCPFTESYQIYSKSKRPPNQPSFGLIDVPEPKACITKPGSDIIARCSDNTMLRFNFQDCFGTNKESRRDFGAKNEEGMSAKCIAHWNEGNLNYLIVQENEQKKEDLILSKKFKCMVYKDLDRPFKNQNNNVLNPRNNLIQLSLSDDELCREFYTTSDGSNSFTLAKNSSNSATGDLKCKFPKIFNKKWSSLDQTKYLFKSHSKILKIKSSNRNHLKINSQADNLEHKFGCFFEKTISNFLIHLKYANYDPFTQQCLYKDIIYEDLFFVDSNIGVECPFSNRVYQLSSDKEQLIKKRSTLGKENQFSMVFDDDYNTEPECEHFLKIGCRSIDYTIFKKCKFNLDSEDHLRTRRNSNSPYSLKYFTHNIYFDSKLPIIESETNRLCLATWNIDGTNVPGETNDQVFVVLSKQLNSLNNSITCSVWETGNNHLKITDDYSLNSCLNRL</sequence>
<proteinExistence type="predicted"/>
<dbReference type="PANTHER" id="PTHR22255:SF9">
    <property type="entry name" value="LP06548P"/>
    <property type="match status" value="1"/>
</dbReference>
<dbReference type="InterPro" id="IPR055472">
    <property type="entry name" value="DUF7044"/>
</dbReference>
<gene>
    <name evidence="3" type="ORF">BpHYR1_023705</name>
</gene>
<evidence type="ECO:0000313" key="3">
    <source>
        <dbReference type="EMBL" id="RNA26909.1"/>
    </source>
</evidence>
<dbReference type="PANTHER" id="PTHR22255">
    <property type="entry name" value="LP06548P"/>
    <property type="match status" value="1"/>
</dbReference>
<dbReference type="Pfam" id="PF23071">
    <property type="entry name" value="DUF7044"/>
    <property type="match status" value="1"/>
</dbReference>
<protein>
    <submittedName>
        <fullName evidence="3">Uncharacterized protein</fullName>
    </submittedName>
</protein>
<dbReference type="EMBL" id="REGN01002641">
    <property type="protein sequence ID" value="RNA26909.1"/>
    <property type="molecule type" value="Genomic_DNA"/>
</dbReference>
<name>A0A3M7RTW8_BRAPC</name>
<organism evidence="3 4">
    <name type="scientific">Brachionus plicatilis</name>
    <name type="common">Marine rotifer</name>
    <name type="synonym">Brachionus muelleri</name>
    <dbReference type="NCBI Taxonomy" id="10195"/>
    <lineage>
        <taxon>Eukaryota</taxon>
        <taxon>Metazoa</taxon>
        <taxon>Spiralia</taxon>
        <taxon>Gnathifera</taxon>
        <taxon>Rotifera</taxon>
        <taxon>Eurotatoria</taxon>
        <taxon>Monogononta</taxon>
        <taxon>Pseudotrocha</taxon>
        <taxon>Ploima</taxon>
        <taxon>Brachionidae</taxon>
        <taxon>Brachionus</taxon>
    </lineage>
</organism>
<feature type="domain" description="DUF7042" evidence="1">
    <location>
        <begin position="130"/>
        <end position="296"/>
    </location>
</feature>
<dbReference type="Pfam" id="PF23069">
    <property type="entry name" value="DUF7042"/>
    <property type="match status" value="1"/>
</dbReference>
<evidence type="ECO:0000259" key="1">
    <source>
        <dbReference type="Pfam" id="PF23069"/>
    </source>
</evidence>